<organism evidence="1 2">
    <name type="scientific">Vibrio aestuarianus</name>
    <dbReference type="NCBI Taxonomy" id="28171"/>
    <lineage>
        <taxon>Bacteria</taxon>
        <taxon>Pseudomonadati</taxon>
        <taxon>Pseudomonadota</taxon>
        <taxon>Gammaproteobacteria</taxon>
        <taxon>Vibrionales</taxon>
        <taxon>Vibrionaceae</taxon>
        <taxon>Vibrio</taxon>
    </lineage>
</organism>
<protein>
    <submittedName>
        <fullName evidence="1">Uncharacterized protein</fullName>
    </submittedName>
</protein>
<sequence>MSKLATESTILTIDRLRLAMGLPCINGFPTQKRANKIKAALELAYKTRTANDIRVARELLTQK</sequence>
<evidence type="ECO:0000313" key="2">
    <source>
        <dbReference type="Proteomes" id="UP001241226"/>
    </source>
</evidence>
<proteinExistence type="predicted"/>
<evidence type="ECO:0000313" key="1">
    <source>
        <dbReference type="EMBL" id="WGK85888.1"/>
    </source>
</evidence>
<dbReference type="Proteomes" id="UP001241226">
    <property type="component" value="Chromosome 1"/>
</dbReference>
<reference evidence="1 2" key="1">
    <citation type="submission" date="2022-02" db="EMBL/GenBank/DDBJ databases">
        <title>Emergence and expansion in Europe of a Vibrio aestuarianus clonal complex pathogenic for oysters.</title>
        <authorList>
            <person name="Mesnil A."/>
            <person name="Travers M.-A."/>
        </authorList>
    </citation>
    <scope>NUCLEOTIDE SEQUENCE [LARGE SCALE GENOMIC DNA]</scope>
    <source>
        <strain evidence="1 2">U17</strain>
    </source>
</reference>
<dbReference type="EMBL" id="CP118711">
    <property type="protein sequence ID" value="WGK85888.1"/>
    <property type="molecule type" value="Genomic_DNA"/>
</dbReference>
<gene>
    <name evidence="1" type="ORF">PYE67_03425</name>
</gene>
<accession>A0ABD7YN69</accession>
<dbReference type="AlphaFoldDB" id="A0ABD7YN69"/>
<name>A0ABD7YN69_9VIBR</name>
<dbReference type="RefSeq" id="WP_261926528.1">
    <property type="nucleotide sequence ID" value="NZ_CALYLG010000110.1"/>
</dbReference>